<reference evidence="6 7" key="1">
    <citation type="submission" date="2018-06" db="EMBL/GenBank/DDBJ databases">
        <authorList>
            <consortium name="Pathogen Informatics"/>
            <person name="Doyle S."/>
        </authorList>
    </citation>
    <scope>NUCLEOTIDE SEQUENCE [LARGE SCALE GENOMIC DNA]</scope>
    <source>
        <strain evidence="6 7">NCTC13093</strain>
    </source>
</reference>
<evidence type="ECO:0000313" key="7">
    <source>
        <dbReference type="Proteomes" id="UP000250086"/>
    </source>
</evidence>
<evidence type="ECO:0000256" key="3">
    <source>
        <dbReference type="ARBA" id="ARBA00023163"/>
    </source>
</evidence>
<dbReference type="PROSITE" id="PS50949">
    <property type="entry name" value="HTH_GNTR"/>
    <property type="match status" value="1"/>
</dbReference>
<proteinExistence type="predicted"/>
<name>A0A2X0V7F5_9GAMM</name>
<dbReference type="SUPFAM" id="SSF46785">
    <property type="entry name" value="Winged helix' DNA-binding domain"/>
    <property type="match status" value="1"/>
</dbReference>
<keyword evidence="3" id="KW-0804">Transcription</keyword>
<dbReference type="InterPro" id="IPR011711">
    <property type="entry name" value="GntR_C"/>
</dbReference>
<keyword evidence="7" id="KW-1185">Reference proteome</keyword>
<accession>A0A2X0V7F5</accession>
<dbReference type="SMART" id="SM00895">
    <property type="entry name" value="FCD"/>
    <property type="match status" value="1"/>
</dbReference>
<sequence>MRNTRIEVVNITESINKYFIDCINSGEFKVGEKIPSENTLTQKLGVSRASLRVSIKQFVALGLMQSYQGKGTYLVSNNTCVFGNRGLVAKQDYKDIKDVLSFRLLIEPEAAMLCAKTADDRDKLIEALEQSYKKMEDNIQNAELFIEADMNFHIAIAYGSGNSVLGDAIAHIFASTMHRHKQINNLFGFKDGLSFHRIIIDAIKDGNAKKASSCMHDHLMHAILEINKLDN</sequence>
<dbReference type="AlphaFoldDB" id="A0A2X0V7F5"/>
<evidence type="ECO:0000259" key="5">
    <source>
        <dbReference type="PROSITE" id="PS50949"/>
    </source>
</evidence>
<dbReference type="GO" id="GO:0003677">
    <property type="term" value="F:DNA binding"/>
    <property type="evidence" value="ECO:0007669"/>
    <property type="project" value="UniProtKB-KW"/>
</dbReference>
<dbReference type="EMBL" id="UAPV01000001">
    <property type="protein sequence ID" value="SPT70289.1"/>
    <property type="molecule type" value="Genomic_DNA"/>
</dbReference>
<dbReference type="Gene3D" id="1.20.120.530">
    <property type="entry name" value="GntR ligand-binding domain-like"/>
    <property type="match status" value="1"/>
</dbReference>
<dbReference type="RefSeq" id="WP_113744381.1">
    <property type="nucleotide sequence ID" value="NZ_UAPV01000001.1"/>
</dbReference>
<gene>
    <name evidence="6" type="primary">lutR_2</name>
    <name evidence="6" type="ORF">NCTC13093_01699</name>
</gene>
<dbReference type="GO" id="GO:0003700">
    <property type="term" value="F:DNA-binding transcription factor activity"/>
    <property type="evidence" value="ECO:0007669"/>
    <property type="project" value="InterPro"/>
</dbReference>
<dbReference type="InterPro" id="IPR036390">
    <property type="entry name" value="WH_DNA-bd_sf"/>
</dbReference>
<dbReference type="SUPFAM" id="SSF48008">
    <property type="entry name" value="GntR ligand-binding domain-like"/>
    <property type="match status" value="1"/>
</dbReference>
<protein>
    <submittedName>
        <fullName evidence="6">L-lactate utilization operon repressor</fullName>
    </submittedName>
</protein>
<feature type="domain" description="HTH gntR-type" evidence="5">
    <location>
        <begin position="9"/>
        <end position="77"/>
    </location>
</feature>
<dbReference type="SMART" id="SM00345">
    <property type="entry name" value="HTH_GNTR"/>
    <property type="match status" value="1"/>
</dbReference>
<keyword evidence="1" id="KW-0805">Transcription regulation</keyword>
<evidence type="ECO:0000256" key="1">
    <source>
        <dbReference type="ARBA" id="ARBA00023015"/>
    </source>
</evidence>
<dbReference type="InterPro" id="IPR036388">
    <property type="entry name" value="WH-like_DNA-bd_sf"/>
</dbReference>
<evidence type="ECO:0000256" key="2">
    <source>
        <dbReference type="ARBA" id="ARBA00023125"/>
    </source>
</evidence>
<dbReference type="InterPro" id="IPR008920">
    <property type="entry name" value="TF_FadR/GntR_C"/>
</dbReference>
<dbReference type="Pfam" id="PF00392">
    <property type="entry name" value="GntR"/>
    <property type="match status" value="1"/>
</dbReference>
<dbReference type="PANTHER" id="PTHR43537">
    <property type="entry name" value="TRANSCRIPTIONAL REGULATOR, GNTR FAMILY"/>
    <property type="match status" value="1"/>
</dbReference>
<keyword evidence="2" id="KW-0238">DNA-binding</keyword>
<dbReference type="Proteomes" id="UP000250086">
    <property type="component" value="Unassembled WGS sequence"/>
</dbReference>
<dbReference type="Gene3D" id="1.10.10.10">
    <property type="entry name" value="Winged helix-like DNA-binding domain superfamily/Winged helix DNA-binding domain"/>
    <property type="match status" value="1"/>
</dbReference>
<organism evidence="6 7">
    <name type="scientific">Anaerobiospirillum thomasii</name>
    <dbReference type="NCBI Taxonomy" id="179995"/>
    <lineage>
        <taxon>Bacteria</taxon>
        <taxon>Pseudomonadati</taxon>
        <taxon>Pseudomonadota</taxon>
        <taxon>Gammaproteobacteria</taxon>
        <taxon>Aeromonadales</taxon>
        <taxon>Succinivibrionaceae</taxon>
        <taxon>Anaerobiospirillum</taxon>
    </lineage>
</organism>
<dbReference type="Pfam" id="PF07729">
    <property type="entry name" value="FCD"/>
    <property type="match status" value="1"/>
</dbReference>
<dbReference type="PANTHER" id="PTHR43537:SF5">
    <property type="entry name" value="UXU OPERON TRANSCRIPTIONAL REGULATOR"/>
    <property type="match status" value="1"/>
</dbReference>
<dbReference type="CDD" id="cd07377">
    <property type="entry name" value="WHTH_GntR"/>
    <property type="match status" value="1"/>
</dbReference>
<dbReference type="PRINTS" id="PR00035">
    <property type="entry name" value="HTHGNTR"/>
</dbReference>
<evidence type="ECO:0000256" key="4">
    <source>
        <dbReference type="SAM" id="Coils"/>
    </source>
</evidence>
<evidence type="ECO:0000313" key="6">
    <source>
        <dbReference type="EMBL" id="SPT70289.1"/>
    </source>
</evidence>
<dbReference type="InterPro" id="IPR000524">
    <property type="entry name" value="Tscrpt_reg_HTH_GntR"/>
</dbReference>
<keyword evidence="4" id="KW-0175">Coiled coil</keyword>
<feature type="coiled-coil region" evidence="4">
    <location>
        <begin position="118"/>
        <end position="145"/>
    </location>
</feature>